<dbReference type="Proteomes" id="UP000313359">
    <property type="component" value="Unassembled WGS sequence"/>
</dbReference>
<dbReference type="EMBL" id="ML122266">
    <property type="protein sequence ID" value="RPD60392.1"/>
    <property type="molecule type" value="Genomic_DNA"/>
</dbReference>
<name>A0A5C2S9B5_9APHY</name>
<dbReference type="Gene3D" id="1.20.1280.50">
    <property type="match status" value="1"/>
</dbReference>
<dbReference type="Pfam" id="PF12937">
    <property type="entry name" value="F-box-like"/>
    <property type="match status" value="1"/>
</dbReference>
<sequence length="386" mass="43638">MPLPLSLHHQGFQVAEGTSALREISLDVIRRVTDLEGATTDSGVYFTTEYGEQLASLEKLFLGGLDVVNRLHNAWIPIHRLPQEILLHIFSLTRSRVPLFYTTLSPIRWPFHLSDTRDLKPLLRVCKYWRRMVLGAPALWSHIKLAQYLQNDRYVKQRCAESPLSILLSLQAFHPNILNTIQSLRVRELHIFGPGTYDGLLDGDSLLDFLKTFSADSLEHCTINVGFAQNTLPVRRLFSGRGENLKSLYLGRVPFLPDNCFPGLTRLVLAGMPTLNENSSGQKWMVSDLVRFLSGSPRLEELGLYRVDLKQLKGTASDSPGRRVASLNRLRYMCFNSLVFEAAVITMQVILSIIRFPPDCHLALMTFNASSFDALLDILPVEKAYN</sequence>
<dbReference type="AlphaFoldDB" id="A0A5C2S9B5"/>
<gene>
    <name evidence="2" type="ORF">L227DRAFT_100924</name>
</gene>
<feature type="domain" description="F-box" evidence="1">
    <location>
        <begin position="78"/>
        <end position="144"/>
    </location>
</feature>
<dbReference type="InterPro" id="IPR036047">
    <property type="entry name" value="F-box-like_dom_sf"/>
</dbReference>
<protein>
    <recommendedName>
        <fullName evidence="1">F-box domain-containing protein</fullName>
    </recommendedName>
</protein>
<proteinExistence type="predicted"/>
<evidence type="ECO:0000313" key="2">
    <source>
        <dbReference type="EMBL" id="RPD60392.1"/>
    </source>
</evidence>
<organism evidence="2 3">
    <name type="scientific">Lentinus tigrinus ALCF2SS1-6</name>
    <dbReference type="NCBI Taxonomy" id="1328759"/>
    <lineage>
        <taxon>Eukaryota</taxon>
        <taxon>Fungi</taxon>
        <taxon>Dikarya</taxon>
        <taxon>Basidiomycota</taxon>
        <taxon>Agaricomycotina</taxon>
        <taxon>Agaricomycetes</taxon>
        <taxon>Polyporales</taxon>
        <taxon>Polyporaceae</taxon>
        <taxon>Lentinus</taxon>
    </lineage>
</organism>
<evidence type="ECO:0000259" key="1">
    <source>
        <dbReference type="Pfam" id="PF12937"/>
    </source>
</evidence>
<keyword evidence="3" id="KW-1185">Reference proteome</keyword>
<accession>A0A5C2S9B5</accession>
<dbReference type="OrthoDB" id="2758689at2759"/>
<reference evidence="2" key="1">
    <citation type="journal article" date="2018" name="Genome Biol. Evol.">
        <title>Genomics and development of Lentinus tigrinus, a white-rot wood-decaying mushroom with dimorphic fruiting bodies.</title>
        <authorList>
            <person name="Wu B."/>
            <person name="Xu Z."/>
            <person name="Knudson A."/>
            <person name="Carlson A."/>
            <person name="Chen N."/>
            <person name="Kovaka S."/>
            <person name="LaButti K."/>
            <person name="Lipzen A."/>
            <person name="Pennachio C."/>
            <person name="Riley R."/>
            <person name="Schakwitz W."/>
            <person name="Umezawa K."/>
            <person name="Ohm R.A."/>
            <person name="Grigoriev I.V."/>
            <person name="Nagy L.G."/>
            <person name="Gibbons J."/>
            <person name="Hibbett D."/>
        </authorList>
    </citation>
    <scope>NUCLEOTIDE SEQUENCE [LARGE SCALE GENOMIC DNA]</scope>
    <source>
        <strain evidence="2">ALCF2SS1-6</strain>
    </source>
</reference>
<evidence type="ECO:0000313" key="3">
    <source>
        <dbReference type="Proteomes" id="UP000313359"/>
    </source>
</evidence>
<dbReference type="InterPro" id="IPR001810">
    <property type="entry name" value="F-box_dom"/>
</dbReference>
<dbReference type="SUPFAM" id="SSF81383">
    <property type="entry name" value="F-box domain"/>
    <property type="match status" value="1"/>
</dbReference>